<keyword evidence="2" id="KW-1185">Reference proteome</keyword>
<name>A0ABQ5TJF1_9BACI</name>
<proteinExistence type="predicted"/>
<protein>
    <submittedName>
        <fullName evidence="1">Uncharacterized protein</fullName>
    </submittedName>
</protein>
<organism evidence="1 2">
    <name type="scientific">Oceanobacillus kimchii</name>
    <dbReference type="NCBI Taxonomy" id="746691"/>
    <lineage>
        <taxon>Bacteria</taxon>
        <taxon>Bacillati</taxon>
        <taxon>Bacillota</taxon>
        <taxon>Bacilli</taxon>
        <taxon>Bacillales</taxon>
        <taxon>Bacillaceae</taxon>
        <taxon>Oceanobacillus</taxon>
    </lineage>
</organism>
<dbReference type="Proteomes" id="UP001275436">
    <property type="component" value="Unassembled WGS sequence"/>
</dbReference>
<evidence type="ECO:0000313" key="2">
    <source>
        <dbReference type="Proteomes" id="UP001275436"/>
    </source>
</evidence>
<dbReference type="EMBL" id="BSKO01000001">
    <property type="protein sequence ID" value="GLO66232.1"/>
    <property type="molecule type" value="Genomic_DNA"/>
</dbReference>
<sequence length="61" mass="7062">MRTIFEIYIVMKDGDWVDVQGVPDTQLCKLLSAWSSGEEKVLKIKHLHFQLDEIASIKVCR</sequence>
<reference evidence="1 2" key="1">
    <citation type="submission" date="2023-02" db="EMBL/GenBank/DDBJ databases">
        <title>Oceanobacillus kimchii IFOP_LL358 isolated form Alexandrium catenella lab strain.</title>
        <authorList>
            <person name="Gajardo G."/>
            <person name="Ueki S."/>
            <person name="Maruyama F."/>
        </authorList>
    </citation>
    <scope>NUCLEOTIDE SEQUENCE [LARGE SCALE GENOMIC DNA]</scope>
    <source>
        <strain evidence="1 2">IFOP_LL358</strain>
    </source>
</reference>
<gene>
    <name evidence="1" type="ORF">MACH08_20160</name>
</gene>
<evidence type="ECO:0000313" key="1">
    <source>
        <dbReference type="EMBL" id="GLO66232.1"/>
    </source>
</evidence>
<accession>A0ABQ5TJF1</accession>
<comment type="caution">
    <text evidence="1">The sequence shown here is derived from an EMBL/GenBank/DDBJ whole genome shotgun (WGS) entry which is preliminary data.</text>
</comment>